<sequence>MLKSLIVKHLLKSKLFKSINLETALLSSVTFTLLTFLNEFRHNTQWQTRMGKAPRISLVYKRKKKELVEEGNGWIIAEAKPMGHNLKTLTLCSVHKYGDASWKVDPF</sequence>
<evidence type="ECO:0000313" key="2">
    <source>
        <dbReference type="Proteomes" id="UP000183832"/>
    </source>
</evidence>
<proteinExistence type="predicted"/>
<keyword evidence="2" id="KW-1185">Reference proteome</keyword>
<dbReference type="AlphaFoldDB" id="A0A1J1HQS5"/>
<organism evidence="1 2">
    <name type="scientific">Clunio marinus</name>
    <dbReference type="NCBI Taxonomy" id="568069"/>
    <lineage>
        <taxon>Eukaryota</taxon>
        <taxon>Metazoa</taxon>
        <taxon>Ecdysozoa</taxon>
        <taxon>Arthropoda</taxon>
        <taxon>Hexapoda</taxon>
        <taxon>Insecta</taxon>
        <taxon>Pterygota</taxon>
        <taxon>Neoptera</taxon>
        <taxon>Endopterygota</taxon>
        <taxon>Diptera</taxon>
        <taxon>Nematocera</taxon>
        <taxon>Chironomoidea</taxon>
        <taxon>Chironomidae</taxon>
        <taxon>Clunio</taxon>
    </lineage>
</organism>
<reference evidence="1 2" key="1">
    <citation type="submission" date="2015-04" db="EMBL/GenBank/DDBJ databases">
        <authorList>
            <person name="Syromyatnikov M.Y."/>
            <person name="Popov V.N."/>
        </authorList>
    </citation>
    <scope>NUCLEOTIDE SEQUENCE [LARGE SCALE GENOMIC DNA]</scope>
</reference>
<dbReference type="EMBL" id="CVRI01000015">
    <property type="protein sequence ID" value="CRK89890.1"/>
    <property type="molecule type" value="Genomic_DNA"/>
</dbReference>
<accession>A0A1J1HQS5</accession>
<evidence type="ECO:0000313" key="1">
    <source>
        <dbReference type="EMBL" id="CRK89890.1"/>
    </source>
</evidence>
<dbReference type="Proteomes" id="UP000183832">
    <property type="component" value="Unassembled WGS sequence"/>
</dbReference>
<protein>
    <submittedName>
        <fullName evidence="1">CLUMA_CG003622, isoform A</fullName>
    </submittedName>
</protein>
<name>A0A1J1HQS5_9DIPT</name>
<gene>
    <name evidence="1" type="ORF">CLUMA_CG003622</name>
</gene>